<feature type="domain" description="Soluble ligand binding" evidence="5">
    <location>
        <begin position="201"/>
        <end position="248"/>
    </location>
</feature>
<reference evidence="6 7" key="1">
    <citation type="submission" date="2024-08" db="EMBL/GenBank/DDBJ databases">
        <authorList>
            <person name="Lu H."/>
        </authorList>
    </citation>
    <scope>NUCLEOTIDE SEQUENCE [LARGE SCALE GENOMIC DNA]</scope>
    <source>
        <strain evidence="6 7">LKC17W</strain>
    </source>
</reference>
<feature type="domain" description="Soluble ligand binding" evidence="5">
    <location>
        <begin position="511"/>
        <end position="560"/>
    </location>
</feature>
<feature type="chain" id="PRO_5047109998" evidence="3">
    <location>
        <begin position="31"/>
        <end position="623"/>
    </location>
</feature>
<name>A0ABW7FK36_9BURK</name>
<dbReference type="InterPro" id="IPR049712">
    <property type="entry name" value="Poly_export"/>
</dbReference>
<dbReference type="PANTHER" id="PTHR33619">
    <property type="entry name" value="POLYSACCHARIDE EXPORT PROTEIN GFCE-RELATED"/>
    <property type="match status" value="1"/>
</dbReference>
<feature type="domain" description="Polysaccharide export protein N-terminal" evidence="4">
    <location>
        <begin position="119"/>
        <end position="192"/>
    </location>
</feature>
<dbReference type="Pfam" id="PF10531">
    <property type="entry name" value="SLBB"/>
    <property type="match status" value="3"/>
</dbReference>
<dbReference type="Proteomes" id="UP001606301">
    <property type="component" value="Unassembled WGS sequence"/>
</dbReference>
<dbReference type="InterPro" id="IPR019554">
    <property type="entry name" value="Soluble_ligand-bd"/>
</dbReference>
<evidence type="ECO:0000259" key="5">
    <source>
        <dbReference type="Pfam" id="PF10531"/>
    </source>
</evidence>
<evidence type="ECO:0000256" key="3">
    <source>
        <dbReference type="SAM" id="SignalP"/>
    </source>
</evidence>
<evidence type="ECO:0000256" key="2">
    <source>
        <dbReference type="SAM" id="MobiDB-lite"/>
    </source>
</evidence>
<dbReference type="PANTHER" id="PTHR33619:SF3">
    <property type="entry name" value="POLYSACCHARIDE EXPORT PROTEIN GFCE-RELATED"/>
    <property type="match status" value="1"/>
</dbReference>
<dbReference type="Pfam" id="PF02563">
    <property type="entry name" value="Poly_export"/>
    <property type="match status" value="1"/>
</dbReference>
<dbReference type="Gene3D" id="3.10.560.10">
    <property type="entry name" value="Outer membrane lipoprotein wza domain like"/>
    <property type="match status" value="3"/>
</dbReference>
<feature type="region of interest" description="Disordered" evidence="2">
    <location>
        <begin position="41"/>
        <end position="81"/>
    </location>
</feature>
<dbReference type="PROSITE" id="PS51257">
    <property type="entry name" value="PROKAR_LIPOPROTEIN"/>
    <property type="match status" value="1"/>
</dbReference>
<sequence>MKLLSRSRIFGHLTAALVACNAMASTASMAADIEQATSGPIRLVDSTTRAPAASEEPSARSASPADQPLEQSRSEPLKPGPLSEFEAYVSNLAGASVRRLGAELMLPNRNASLVESNRQVPPDYIVGFGDEIQLTTWGAVDADLRLTVDRVGRIVIPRVGPVVVAGVRHGDLNELLTRRVGQVFKNFQLSASLGKLRSIRYYVTGFVTHPGAYSVSSLATVMSGLAQAGGPSSSGSFRNIELRRNGQVVSRFDLYDLMVKGDKRADVPLQADDVVHVGPVGPQVGLIGTFNRGAVVELKDNETVADAASYAGGLATVADTSRLSLERLSDRNNHRVVELALPESNSMKLVNGDVLRAFNTVTVALPQAKQYKRVRVEGEVGKPGEYILPPGSTLPDALAAAGGLTKEAYLFGADFTRESVKRAQEAQYDRALRDLETDFTRSTSTQKISNSDGAIALNQQQTGTAKLIERLRAVRPTGRIVLDMSETTRTLPPLAVEDGDRLYVPSMPNTVGVFGSVFNGGSYLVKTGNSIEDAIRLAGGATRGADIASMFVLRANGSVISARQSRSGWFGGNTLTNITALPGDTVFVPEEMNKTTFMQEAKDWTQILAQFGLGAAALKTIRN</sequence>
<protein>
    <submittedName>
        <fullName evidence="6">SLBB domain-containing protein</fullName>
    </submittedName>
</protein>
<gene>
    <name evidence="6" type="ORF">ACG0Z3_13515</name>
</gene>
<proteinExistence type="predicted"/>
<dbReference type="EMBL" id="JBIGHW010000006">
    <property type="protein sequence ID" value="MFG6441700.1"/>
    <property type="molecule type" value="Genomic_DNA"/>
</dbReference>
<accession>A0ABW7FK36</accession>
<keyword evidence="7" id="KW-1185">Reference proteome</keyword>
<organism evidence="6 7">
    <name type="scientific">Pelomonas margarita</name>
    <dbReference type="NCBI Taxonomy" id="3299031"/>
    <lineage>
        <taxon>Bacteria</taxon>
        <taxon>Pseudomonadati</taxon>
        <taxon>Pseudomonadota</taxon>
        <taxon>Betaproteobacteria</taxon>
        <taxon>Burkholderiales</taxon>
        <taxon>Sphaerotilaceae</taxon>
        <taxon>Roseateles</taxon>
    </lineage>
</organism>
<evidence type="ECO:0000313" key="7">
    <source>
        <dbReference type="Proteomes" id="UP001606301"/>
    </source>
</evidence>
<evidence type="ECO:0000256" key="1">
    <source>
        <dbReference type="ARBA" id="ARBA00022729"/>
    </source>
</evidence>
<comment type="caution">
    <text evidence="6">The sequence shown here is derived from an EMBL/GenBank/DDBJ whole genome shotgun (WGS) entry which is preliminary data.</text>
</comment>
<feature type="domain" description="Soluble ligand binding" evidence="5">
    <location>
        <begin position="373"/>
        <end position="409"/>
    </location>
</feature>
<feature type="signal peptide" evidence="3">
    <location>
        <begin position="1"/>
        <end position="30"/>
    </location>
</feature>
<evidence type="ECO:0000313" key="6">
    <source>
        <dbReference type="EMBL" id="MFG6441700.1"/>
    </source>
</evidence>
<dbReference type="RefSeq" id="WP_394398193.1">
    <property type="nucleotide sequence ID" value="NZ_JBIGHW010000006.1"/>
</dbReference>
<evidence type="ECO:0000259" key="4">
    <source>
        <dbReference type="Pfam" id="PF02563"/>
    </source>
</evidence>
<feature type="compositionally biased region" description="Low complexity" evidence="2">
    <location>
        <begin position="49"/>
        <end position="65"/>
    </location>
</feature>
<dbReference type="InterPro" id="IPR003715">
    <property type="entry name" value="Poly_export_N"/>
</dbReference>
<keyword evidence="1 3" id="KW-0732">Signal</keyword>